<keyword evidence="2" id="KW-1185">Reference proteome</keyword>
<reference evidence="1 2" key="1">
    <citation type="submission" date="2017-11" db="EMBL/GenBank/DDBJ databases">
        <title>Isolation and Characterization of Family Methanocellaceae Species from Potential Methane Hydrate Area Offshore Southwestern Taiwan.</title>
        <authorList>
            <person name="Zhang W.-L."/>
            <person name="Chen W.-C."/>
            <person name="Lai M.-C."/>
            <person name="Chen S.-C."/>
        </authorList>
    </citation>
    <scope>NUCLEOTIDE SEQUENCE [LARGE SCALE GENOMIC DNA]</scope>
    <source>
        <strain evidence="1 2">CWC-04</strain>
    </source>
</reference>
<dbReference type="NCBIfam" id="TIGR01907">
    <property type="entry name" value="casE_Cse3"/>
    <property type="match status" value="1"/>
</dbReference>
<dbReference type="Gene3D" id="3.30.70.1200">
    <property type="entry name" value="Crispr-associated protein, domain 1"/>
    <property type="match status" value="1"/>
</dbReference>
<dbReference type="EMBL" id="PGCK01000005">
    <property type="protein sequence ID" value="MCD1294789.1"/>
    <property type="molecule type" value="Genomic_DNA"/>
</dbReference>
<gene>
    <name evidence="1" type="primary">cas6e</name>
    <name evidence="1" type="ORF">CUJ83_07225</name>
</gene>
<organism evidence="1 2">
    <name type="scientific">Methanooceanicella nereidis</name>
    <dbReference type="NCBI Taxonomy" id="2052831"/>
    <lineage>
        <taxon>Archaea</taxon>
        <taxon>Methanobacteriati</taxon>
        <taxon>Methanobacteriota</taxon>
        <taxon>Stenosarchaea group</taxon>
        <taxon>Methanomicrobia</taxon>
        <taxon>Methanocellales</taxon>
        <taxon>Methanocellaceae</taxon>
        <taxon>Methanooceanicella</taxon>
    </lineage>
</organism>
<dbReference type="SMART" id="SM01101">
    <property type="entry name" value="CRISPR_assoc"/>
    <property type="match status" value="1"/>
</dbReference>
<evidence type="ECO:0000313" key="1">
    <source>
        <dbReference type="EMBL" id="MCD1294789.1"/>
    </source>
</evidence>
<dbReference type="InterPro" id="IPR010179">
    <property type="entry name" value="CRISPR-assoc_prot_Cse3"/>
</dbReference>
<evidence type="ECO:0000313" key="2">
    <source>
        <dbReference type="Proteomes" id="UP001320159"/>
    </source>
</evidence>
<dbReference type="RefSeq" id="WP_230741624.1">
    <property type="nucleotide sequence ID" value="NZ_PGCK01000005.1"/>
</dbReference>
<proteinExistence type="predicted"/>
<dbReference type="Proteomes" id="UP001320159">
    <property type="component" value="Unassembled WGS sequence"/>
</dbReference>
<dbReference type="SUPFAM" id="SSF117987">
    <property type="entry name" value="CRISPR-associated protein"/>
    <property type="match status" value="2"/>
</dbReference>
<sequence>MYLSRLILNPGNKAVRRDLADCQELHRTVLGGYPDLNEEDADAREKFGVLHRLDIHPRSGAIVLLVQSLVNPDWSSLPAGYLLIDTDLENPACKQISEQYGGIKSGDVFTFRLRANPTKKVGTSRVEEIKLGKPKSNGKRVPLKNEAEQISWLKRKGDHGGFELIAAKAIHELADVLVKEESPQKGAYLKGNQCSNGTVNNRLSFVSVLYEGKLIVTDACKFQDTLKAGIGSGKAYGFGLLSIASARGD</sequence>
<dbReference type="AlphaFoldDB" id="A0AAP2RCK1"/>
<dbReference type="Gene3D" id="3.30.70.1210">
    <property type="entry name" value="Crispr-associated protein, domain 2"/>
    <property type="match status" value="1"/>
</dbReference>
<accession>A0AAP2RCK1</accession>
<comment type="caution">
    <text evidence="1">The sequence shown here is derived from an EMBL/GenBank/DDBJ whole genome shotgun (WGS) entry which is preliminary data.</text>
</comment>
<dbReference type="Pfam" id="PF08798">
    <property type="entry name" value="CRISPR_assoc"/>
    <property type="match status" value="1"/>
</dbReference>
<name>A0AAP2RCK1_9EURY</name>
<dbReference type="CDD" id="cd09727">
    <property type="entry name" value="Cas6_I-E"/>
    <property type="match status" value="1"/>
</dbReference>
<protein>
    <submittedName>
        <fullName evidence="1">Type I-E CRISPR-associated protein Cas6/Cse3/CasE</fullName>
    </submittedName>
</protein>